<accession>A5C022</accession>
<keyword evidence="1" id="KW-0472">Membrane</keyword>
<evidence type="ECO:0000313" key="2">
    <source>
        <dbReference type="EMBL" id="CAN70768.1"/>
    </source>
</evidence>
<evidence type="ECO:0000256" key="1">
    <source>
        <dbReference type="SAM" id="Phobius"/>
    </source>
</evidence>
<dbReference type="AlphaFoldDB" id="A5C022"/>
<keyword evidence="1" id="KW-1133">Transmembrane helix</keyword>
<organism evidence="2">
    <name type="scientific">Vitis vinifera</name>
    <name type="common">Grape</name>
    <dbReference type="NCBI Taxonomy" id="29760"/>
    <lineage>
        <taxon>Eukaryota</taxon>
        <taxon>Viridiplantae</taxon>
        <taxon>Streptophyta</taxon>
        <taxon>Embryophyta</taxon>
        <taxon>Tracheophyta</taxon>
        <taxon>Spermatophyta</taxon>
        <taxon>Magnoliopsida</taxon>
        <taxon>eudicotyledons</taxon>
        <taxon>Gunneridae</taxon>
        <taxon>Pentapetalae</taxon>
        <taxon>rosids</taxon>
        <taxon>Vitales</taxon>
        <taxon>Vitaceae</taxon>
        <taxon>Viteae</taxon>
        <taxon>Vitis</taxon>
    </lineage>
</organism>
<dbReference type="EMBL" id="AM477332">
    <property type="protein sequence ID" value="CAN70768.1"/>
    <property type="molecule type" value="Genomic_DNA"/>
</dbReference>
<name>A5C022_VITVI</name>
<protein>
    <submittedName>
        <fullName evidence="2">Uncharacterized protein</fullName>
    </submittedName>
</protein>
<proteinExistence type="predicted"/>
<keyword evidence="1" id="KW-0812">Transmembrane</keyword>
<reference evidence="2" key="1">
    <citation type="journal article" date="2007" name="PLoS ONE">
        <title>The first genome sequence of an elite grapevine cultivar (Pinot noir Vitis vinifera L.): coping with a highly heterozygous genome.</title>
        <authorList>
            <person name="Velasco R."/>
            <person name="Zharkikh A."/>
            <person name="Troggio M."/>
            <person name="Cartwright D.A."/>
            <person name="Cestaro A."/>
            <person name="Pruss D."/>
            <person name="Pindo M."/>
            <person name="FitzGerald L.M."/>
            <person name="Vezzulli S."/>
            <person name="Reid J."/>
            <person name="Malacarne G."/>
            <person name="Iliev D."/>
            <person name="Coppola G."/>
            <person name="Wardell B."/>
            <person name="Micheletti D."/>
            <person name="Macalma T."/>
            <person name="Facci M."/>
            <person name="Mitchell J.T."/>
            <person name="Perazzolli M."/>
            <person name="Eldredge G."/>
            <person name="Gatto P."/>
            <person name="Oyzerski R."/>
            <person name="Moretto M."/>
            <person name="Gutin N."/>
            <person name="Stefanini M."/>
            <person name="Chen Y."/>
            <person name="Segala C."/>
            <person name="Davenport C."/>
            <person name="Dematte L."/>
            <person name="Mraz A."/>
            <person name="Battilana J."/>
            <person name="Stormo K."/>
            <person name="Costa F."/>
            <person name="Tao Q."/>
            <person name="Si-Ammour A."/>
            <person name="Harkins T."/>
            <person name="Lackey A."/>
            <person name="Perbost C."/>
            <person name="Taillon B."/>
            <person name="Stella A."/>
            <person name="Solovyev V."/>
            <person name="Fawcett J.A."/>
            <person name="Sterck L."/>
            <person name="Vandepoele K."/>
            <person name="Grando S.M."/>
            <person name="Toppo S."/>
            <person name="Moser C."/>
            <person name="Lanchbury J."/>
            <person name="Bogden R."/>
            <person name="Skolnick M."/>
            <person name="Sgaramella V."/>
            <person name="Bhatnagar S.K."/>
            <person name="Fontana P."/>
            <person name="Gutin A."/>
            <person name="Van de Peer Y."/>
            <person name="Salamini F."/>
            <person name="Viola R."/>
        </authorList>
    </citation>
    <scope>NUCLEOTIDE SEQUENCE</scope>
</reference>
<sequence>MSLITNFLLLCLATELVIAWTLIVVLVIHAVPSWSCSHDEPIVVAESIYTGQFVCCSKKATLIVDNVLPLRSTPEGAEPVQPVRPVHQNFFPSGQPVGIRFGRFSRFIESAEPTMNPYGFLVVKQAEN</sequence>
<gene>
    <name evidence="2" type="ORF">VITISV_017697</name>
</gene>
<feature type="transmembrane region" description="Helical" evidence="1">
    <location>
        <begin position="7"/>
        <end position="31"/>
    </location>
</feature>